<accession>A0AAE0PI85</accession>
<gene>
    <name evidence="2" type="ORF">B0T20DRAFT_347758</name>
</gene>
<evidence type="ECO:0000256" key="1">
    <source>
        <dbReference type="SAM" id="MobiDB-lite"/>
    </source>
</evidence>
<reference evidence="2" key="1">
    <citation type="journal article" date="2023" name="Mol. Phylogenet. Evol.">
        <title>Genome-scale phylogeny and comparative genomics of the fungal order Sordariales.</title>
        <authorList>
            <person name="Hensen N."/>
            <person name="Bonometti L."/>
            <person name="Westerberg I."/>
            <person name="Brannstrom I.O."/>
            <person name="Guillou S."/>
            <person name="Cros-Aarteil S."/>
            <person name="Calhoun S."/>
            <person name="Haridas S."/>
            <person name="Kuo A."/>
            <person name="Mondo S."/>
            <person name="Pangilinan J."/>
            <person name="Riley R."/>
            <person name="LaButti K."/>
            <person name="Andreopoulos B."/>
            <person name="Lipzen A."/>
            <person name="Chen C."/>
            <person name="Yan M."/>
            <person name="Daum C."/>
            <person name="Ng V."/>
            <person name="Clum A."/>
            <person name="Steindorff A."/>
            <person name="Ohm R.A."/>
            <person name="Martin F."/>
            <person name="Silar P."/>
            <person name="Natvig D.O."/>
            <person name="Lalanne C."/>
            <person name="Gautier V."/>
            <person name="Ament-Velasquez S.L."/>
            <person name="Kruys A."/>
            <person name="Hutchinson M.I."/>
            <person name="Powell A.J."/>
            <person name="Barry K."/>
            <person name="Miller A.N."/>
            <person name="Grigoriev I.V."/>
            <person name="Debuchy R."/>
            <person name="Gladieux P."/>
            <person name="Hiltunen Thoren M."/>
            <person name="Johannesson H."/>
        </authorList>
    </citation>
    <scope>NUCLEOTIDE SEQUENCE</scope>
    <source>
        <strain evidence="2">FGSC 1904</strain>
    </source>
</reference>
<dbReference type="AlphaFoldDB" id="A0AAE0PI85"/>
<proteinExistence type="predicted"/>
<feature type="region of interest" description="Disordered" evidence="1">
    <location>
        <begin position="253"/>
        <end position="284"/>
    </location>
</feature>
<evidence type="ECO:0000313" key="3">
    <source>
        <dbReference type="Proteomes" id="UP001281003"/>
    </source>
</evidence>
<organism evidence="2 3">
    <name type="scientific">Sordaria brevicollis</name>
    <dbReference type="NCBI Taxonomy" id="83679"/>
    <lineage>
        <taxon>Eukaryota</taxon>
        <taxon>Fungi</taxon>
        <taxon>Dikarya</taxon>
        <taxon>Ascomycota</taxon>
        <taxon>Pezizomycotina</taxon>
        <taxon>Sordariomycetes</taxon>
        <taxon>Sordariomycetidae</taxon>
        <taxon>Sordariales</taxon>
        <taxon>Sordariaceae</taxon>
        <taxon>Sordaria</taxon>
    </lineage>
</organism>
<sequence length="284" mass="30655">MPASTPAMAPGRSGLGHLPPQHAQPGQNLQALSVSVPPTGQMLDQQFDPNFGYTGMTDNASPMAQYIASGSFNQQAMFHQAGGSQEYGSYTMNMNQMMHGGLQQPGSSAGPAIPRTNPNDQQKRRGKKAKRWTPQMDARLDLLKASNQTHENIARVLEAEFPSGEGLEPLNHNIVTKRLKELRETAGPANAIEICVNRWVPKALPVLKDEIARMIDSDGLGDLESLMAEAELELRGQSKKIFQNVLLRRKRAREAAAAAGPAASHAPARVTKPTGRNGGRPRGA</sequence>
<dbReference type="Proteomes" id="UP001281003">
    <property type="component" value="Unassembled WGS sequence"/>
</dbReference>
<reference evidence="2" key="2">
    <citation type="submission" date="2023-07" db="EMBL/GenBank/DDBJ databases">
        <authorList>
            <consortium name="Lawrence Berkeley National Laboratory"/>
            <person name="Haridas S."/>
            <person name="Hensen N."/>
            <person name="Bonometti L."/>
            <person name="Westerberg I."/>
            <person name="Brannstrom I.O."/>
            <person name="Guillou S."/>
            <person name="Cros-Aarteil S."/>
            <person name="Calhoun S."/>
            <person name="Kuo A."/>
            <person name="Mondo S."/>
            <person name="Pangilinan J."/>
            <person name="Riley R."/>
            <person name="LaButti K."/>
            <person name="Andreopoulos B."/>
            <person name="Lipzen A."/>
            <person name="Chen C."/>
            <person name="Yanf M."/>
            <person name="Daum C."/>
            <person name="Ng V."/>
            <person name="Clum A."/>
            <person name="Steindorff A."/>
            <person name="Ohm R."/>
            <person name="Martin F."/>
            <person name="Silar P."/>
            <person name="Natvig D."/>
            <person name="Lalanne C."/>
            <person name="Gautier V."/>
            <person name="Ament-velasquez S.L."/>
            <person name="Kruys A."/>
            <person name="Hutchinson M.I."/>
            <person name="Powell A.J."/>
            <person name="Barry K."/>
            <person name="Miller A.N."/>
            <person name="Grigoriev I.V."/>
            <person name="Debuchy R."/>
            <person name="Gladieux P."/>
            <person name="Thoren M.H."/>
            <person name="Johannesson H."/>
        </authorList>
    </citation>
    <scope>NUCLEOTIDE SEQUENCE</scope>
    <source>
        <strain evidence="2">FGSC 1904</strain>
    </source>
</reference>
<name>A0AAE0PI85_SORBR</name>
<feature type="compositionally biased region" description="Low complexity" evidence="1">
    <location>
        <begin position="255"/>
        <end position="269"/>
    </location>
</feature>
<keyword evidence="3" id="KW-1185">Reference proteome</keyword>
<evidence type="ECO:0000313" key="2">
    <source>
        <dbReference type="EMBL" id="KAK3400445.1"/>
    </source>
</evidence>
<protein>
    <submittedName>
        <fullName evidence="2">Uncharacterized protein</fullName>
    </submittedName>
</protein>
<feature type="region of interest" description="Disordered" evidence="1">
    <location>
        <begin position="100"/>
        <end position="132"/>
    </location>
</feature>
<dbReference type="EMBL" id="JAUTDP010000003">
    <property type="protein sequence ID" value="KAK3400445.1"/>
    <property type="molecule type" value="Genomic_DNA"/>
</dbReference>
<comment type="caution">
    <text evidence="2">The sequence shown here is derived from an EMBL/GenBank/DDBJ whole genome shotgun (WGS) entry which is preliminary data.</text>
</comment>
<feature type="region of interest" description="Disordered" evidence="1">
    <location>
        <begin position="1"/>
        <end position="27"/>
    </location>
</feature>